<accession>F7VF87</accession>
<dbReference type="EMBL" id="BABS01000062">
    <property type="protein sequence ID" value="GAA09032.1"/>
    <property type="molecule type" value="Genomic_DNA"/>
</dbReference>
<reference evidence="1 2" key="1">
    <citation type="journal article" date="2011" name="Biochem. Biophys. Res. Commun.">
        <title>Increased number of Arginine-based salt bridges contributes to the thermotolerance of thermotolerant acetic acid bacteria, Acetobacter tropicalis SKU1100.</title>
        <authorList>
            <person name="Matsutani M."/>
            <person name="Hirakawa H."/>
            <person name="Nishikura M."/>
            <person name="Soemphol W."/>
            <person name="Ali I.A.I."/>
            <person name="Yakushi T."/>
            <person name="Matsushita K."/>
        </authorList>
    </citation>
    <scope>NUCLEOTIDE SEQUENCE [LARGE SCALE GENOMIC DNA]</scope>
    <source>
        <strain evidence="1 2">NBRC 101654</strain>
    </source>
</reference>
<organism evidence="1 2">
    <name type="scientific">Acetobacter tropicalis NBRC 101654</name>
    <dbReference type="NCBI Taxonomy" id="749388"/>
    <lineage>
        <taxon>Bacteria</taxon>
        <taxon>Pseudomonadati</taxon>
        <taxon>Pseudomonadota</taxon>
        <taxon>Alphaproteobacteria</taxon>
        <taxon>Acetobacterales</taxon>
        <taxon>Acetobacteraceae</taxon>
        <taxon>Acetobacter</taxon>
    </lineage>
</organism>
<name>F7VF87_9PROT</name>
<evidence type="ECO:0008006" key="3">
    <source>
        <dbReference type="Google" id="ProtNLM"/>
    </source>
</evidence>
<proteinExistence type="predicted"/>
<protein>
    <recommendedName>
        <fullName evidence="3">Alpha 1,4-glycosyltransferase domain-containing protein</fullName>
    </recommendedName>
</protein>
<dbReference type="RefSeq" id="WP_006559055.1">
    <property type="nucleotide sequence ID" value="NZ_BABS01000062.1"/>
</dbReference>
<evidence type="ECO:0000313" key="2">
    <source>
        <dbReference type="Proteomes" id="UP000004319"/>
    </source>
</evidence>
<evidence type="ECO:0000313" key="1">
    <source>
        <dbReference type="EMBL" id="GAA09032.1"/>
    </source>
</evidence>
<dbReference type="Proteomes" id="UP000004319">
    <property type="component" value="Unassembled WGS sequence"/>
</dbReference>
<comment type="caution">
    <text evidence="1">The sequence shown here is derived from an EMBL/GenBank/DDBJ whole genome shotgun (WGS) entry which is preliminary data.</text>
</comment>
<sequence>MAPLSFGTFWYGGRLSALEKACAYSLIRQGCELTLYSYRRVDNIPDGVVLADASEIIPEEMTKYFIFNNMPDLGHFSDFFRYSMFRKNKKTWVDLDMLFLSEPYVSPSGDIVVQERQGSVNGAILGLTSPFLVDELIARSKALMGKKLRWGETGPLLLEAVLGENNDIAKMSSEIYYPIDHLDIYKIFLPEEKEWCMDQTSQSVALHLFNNILNKIGYWKDISPPEESYLYGILKKIEAIDFFQGIYPDYVMKNIIDNYNFRLNGKDLGLKNIIKQVVPSVYRSYRHYRPS</sequence>
<gene>
    <name evidence="1" type="ORF">ATPR_2036</name>
</gene>
<dbReference type="AlphaFoldDB" id="F7VF87"/>